<evidence type="ECO:0000313" key="5">
    <source>
        <dbReference type="EMBL" id="KAL1554573.1"/>
    </source>
</evidence>
<feature type="signal peptide" evidence="4">
    <location>
        <begin position="1"/>
        <end position="28"/>
    </location>
</feature>
<proteinExistence type="inferred from homology"/>
<name>A0ABD1HH11_SALDI</name>
<dbReference type="Gene3D" id="2.40.480.10">
    <property type="entry name" value="Allene oxide cyclase-like"/>
    <property type="match status" value="1"/>
</dbReference>
<sequence length="191" mass="21708">MHLQTFAASQPFSLIILLFLAISLPTNSQEFSTELFKREMGRSERLTHLHFYLHEALRGDATAVVVAQAATTYTYRYRFGEVLVFDDRLTEGPNLSSRVVGRAQGMYAHADVEELGQLMAFNYVFTEGRFNGSTLSVLGRDTPLSAEREMSVVGGSNVFQFARGYVRMREYLDDLDRGVVVDEHDLYVLRY</sequence>
<comment type="function">
    <text evidence="4">Dirigent proteins impart stereoselectivity on the phenoxy radical-coupling reaction, yielding optically active lignans from two molecules of coniferyl alcohol in the biosynthesis of lignans, flavonolignans, and alkaloids and thus plays a central role in plant secondary metabolism.</text>
</comment>
<feature type="chain" id="PRO_5044531808" description="Dirigent protein" evidence="4">
    <location>
        <begin position="29"/>
        <end position="191"/>
    </location>
</feature>
<comment type="caution">
    <text evidence="5">The sequence shown here is derived from an EMBL/GenBank/DDBJ whole genome shotgun (WGS) entry which is preliminary data.</text>
</comment>
<dbReference type="Pfam" id="PF03018">
    <property type="entry name" value="Dirigent"/>
    <property type="match status" value="1"/>
</dbReference>
<keyword evidence="4" id="KW-0052">Apoplast</keyword>
<evidence type="ECO:0000256" key="4">
    <source>
        <dbReference type="RuleBase" id="RU363099"/>
    </source>
</evidence>
<keyword evidence="4" id="KW-0732">Signal</keyword>
<dbReference type="GO" id="GO:0048046">
    <property type="term" value="C:apoplast"/>
    <property type="evidence" value="ECO:0007669"/>
    <property type="project" value="UniProtKB-SubCell"/>
</dbReference>
<comment type="subcellular location">
    <subcellularLocation>
        <location evidence="4">Secreted</location>
        <location evidence="4">Extracellular space</location>
        <location evidence="4">Apoplast</location>
    </subcellularLocation>
</comment>
<reference evidence="5 6" key="1">
    <citation type="submission" date="2024-06" db="EMBL/GenBank/DDBJ databases">
        <title>A chromosome level genome sequence of Diviner's sage (Salvia divinorum).</title>
        <authorList>
            <person name="Ford S.A."/>
            <person name="Ro D.-K."/>
            <person name="Ness R.W."/>
            <person name="Phillips M.A."/>
        </authorList>
    </citation>
    <scope>NUCLEOTIDE SEQUENCE [LARGE SCALE GENOMIC DNA]</scope>
    <source>
        <strain evidence="5">SAF-2024a</strain>
        <tissue evidence="5">Leaf</tissue>
    </source>
</reference>
<keyword evidence="6" id="KW-1185">Reference proteome</keyword>
<gene>
    <name evidence="5" type="ORF">AAHA92_15118</name>
</gene>
<keyword evidence="3 4" id="KW-0964">Secreted</keyword>
<evidence type="ECO:0000256" key="3">
    <source>
        <dbReference type="ARBA" id="ARBA00022525"/>
    </source>
</evidence>
<dbReference type="GO" id="GO:0009699">
    <property type="term" value="P:phenylpropanoid biosynthetic process"/>
    <property type="evidence" value="ECO:0007669"/>
    <property type="project" value="UniProtKB-ARBA"/>
</dbReference>
<evidence type="ECO:0000313" key="6">
    <source>
        <dbReference type="Proteomes" id="UP001567538"/>
    </source>
</evidence>
<dbReference type="Proteomes" id="UP001567538">
    <property type="component" value="Unassembled WGS sequence"/>
</dbReference>
<dbReference type="InterPro" id="IPR004265">
    <property type="entry name" value="Dirigent"/>
</dbReference>
<accession>A0ABD1HH11</accession>
<dbReference type="InterPro" id="IPR044859">
    <property type="entry name" value="Allene_oxi_cyc_Dirigent"/>
</dbReference>
<organism evidence="5 6">
    <name type="scientific">Salvia divinorum</name>
    <name type="common">Maria pastora</name>
    <name type="synonym">Diviner's sage</name>
    <dbReference type="NCBI Taxonomy" id="28513"/>
    <lineage>
        <taxon>Eukaryota</taxon>
        <taxon>Viridiplantae</taxon>
        <taxon>Streptophyta</taxon>
        <taxon>Embryophyta</taxon>
        <taxon>Tracheophyta</taxon>
        <taxon>Spermatophyta</taxon>
        <taxon>Magnoliopsida</taxon>
        <taxon>eudicotyledons</taxon>
        <taxon>Gunneridae</taxon>
        <taxon>Pentapetalae</taxon>
        <taxon>asterids</taxon>
        <taxon>lamiids</taxon>
        <taxon>Lamiales</taxon>
        <taxon>Lamiaceae</taxon>
        <taxon>Nepetoideae</taxon>
        <taxon>Mentheae</taxon>
        <taxon>Salviinae</taxon>
        <taxon>Salvia</taxon>
        <taxon>Salvia subgen. Calosphace</taxon>
    </lineage>
</organism>
<dbReference type="AlphaFoldDB" id="A0ABD1HH11"/>
<evidence type="ECO:0000256" key="1">
    <source>
        <dbReference type="ARBA" id="ARBA00010746"/>
    </source>
</evidence>
<dbReference type="EMBL" id="JBEAFC010000006">
    <property type="protein sequence ID" value="KAL1554573.1"/>
    <property type="molecule type" value="Genomic_DNA"/>
</dbReference>
<protein>
    <recommendedName>
        <fullName evidence="4">Dirigent protein</fullName>
    </recommendedName>
</protein>
<comment type="subunit">
    <text evidence="2 4">Homodimer.</text>
</comment>
<evidence type="ECO:0000256" key="2">
    <source>
        <dbReference type="ARBA" id="ARBA00011738"/>
    </source>
</evidence>
<comment type="similarity">
    <text evidence="1 4">Belongs to the plant dirigent protein family.</text>
</comment>
<dbReference type="PANTHER" id="PTHR21495">
    <property type="entry name" value="NUCLEOPORIN-RELATED"/>
    <property type="match status" value="1"/>
</dbReference>